<keyword evidence="1" id="KW-1133">Transmembrane helix</keyword>
<protein>
    <submittedName>
        <fullName evidence="2">ComG operon protein</fullName>
    </submittedName>
</protein>
<gene>
    <name evidence="2" type="ORF">MFLO_08147</name>
</gene>
<evidence type="ECO:0000313" key="2">
    <source>
        <dbReference type="EMBL" id="EUJ31767.1"/>
    </source>
</evidence>
<keyword evidence="1" id="KW-0812">Transmembrane</keyword>
<organism evidence="2 3">
    <name type="scientific">Listeria floridensis FSL S10-1187</name>
    <dbReference type="NCBI Taxonomy" id="1265817"/>
    <lineage>
        <taxon>Bacteria</taxon>
        <taxon>Bacillati</taxon>
        <taxon>Bacillota</taxon>
        <taxon>Bacilli</taxon>
        <taxon>Bacillales</taxon>
        <taxon>Listeriaceae</taxon>
        <taxon>Listeria</taxon>
    </lineage>
</organism>
<proteinExistence type="predicted"/>
<reference evidence="2 3" key="1">
    <citation type="journal article" date="2014" name="Int. J. Syst. Evol. Microbiol.">
        <title>Listeria floridensis sp. nov., Listeria aquatica sp. nov., Listeria cornellensis sp. nov., Listeria riparia sp. nov. and Listeria grandensis sp. nov., from agricultural and natural environments.</title>
        <authorList>
            <person name="den Bakker H.C."/>
            <person name="Warchocki S."/>
            <person name="Wright E.M."/>
            <person name="Allred A.F."/>
            <person name="Ahlstrom C."/>
            <person name="Manuel C.S."/>
            <person name="Stasiewicz M.J."/>
            <person name="Burrell A."/>
            <person name="Roof S."/>
            <person name="Strawn L."/>
            <person name="Fortes E.D."/>
            <person name="Nightingale K.K."/>
            <person name="Kephart D."/>
            <person name="Wiedmann M."/>
        </authorList>
    </citation>
    <scope>NUCLEOTIDE SEQUENCE [LARGE SCALE GENOMIC DNA]</scope>
    <source>
        <strain evidence="2 3">FSL S10-1187</strain>
    </source>
</reference>
<keyword evidence="3" id="KW-1185">Reference proteome</keyword>
<evidence type="ECO:0000313" key="3">
    <source>
        <dbReference type="Proteomes" id="UP000019249"/>
    </source>
</evidence>
<keyword evidence="1" id="KW-0472">Membrane</keyword>
<dbReference type="RefSeq" id="WP_036097279.1">
    <property type="nucleotide sequence ID" value="NZ_AODF01000015.1"/>
</dbReference>
<dbReference type="Proteomes" id="UP000019249">
    <property type="component" value="Unassembled WGS sequence"/>
</dbReference>
<evidence type="ECO:0000256" key="1">
    <source>
        <dbReference type="SAM" id="Phobius"/>
    </source>
</evidence>
<comment type="caution">
    <text evidence="2">The sequence shown here is derived from an EMBL/GenBank/DDBJ whole genome shotgun (WGS) entry which is preliminary data.</text>
</comment>
<name>A0ABN0RF31_9LIST</name>
<feature type="transmembrane region" description="Helical" evidence="1">
    <location>
        <begin position="12"/>
        <end position="31"/>
    </location>
</feature>
<dbReference type="EMBL" id="AODF01000015">
    <property type="protein sequence ID" value="EUJ31767.1"/>
    <property type="molecule type" value="Genomic_DNA"/>
</dbReference>
<sequence>MKKINGFSLIESLLSLSILLLICTFLFPLMLGMIQQLDKEKDFTLLLQNMHSEIQIYQGVQHQSTTADYKIELKLEEGRRIICGTSQKNQTCISAR</sequence>
<accession>A0ABN0RF31</accession>